<name>A0A6C2UEH3_9BACT</name>
<gene>
    <name evidence="7" type="ORF">SCARR_00608</name>
</gene>
<evidence type="ECO:0000256" key="3">
    <source>
        <dbReference type="ARBA" id="ARBA00022801"/>
    </source>
</evidence>
<feature type="transmembrane region" description="Helical" evidence="5">
    <location>
        <begin position="29"/>
        <end position="47"/>
    </location>
</feature>
<dbReference type="InterPro" id="IPR017850">
    <property type="entry name" value="Alkaline_phosphatase_core_sf"/>
</dbReference>
<dbReference type="InterPro" id="IPR000917">
    <property type="entry name" value="Sulfatase_N"/>
</dbReference>
<evidence type="ECO:0000256" key="1">
    <source>
        <dbReference type="ARBA" id="ARBA00008779"/>
    </source>
</evidence>
<protein>
    <submittedName>
        <fullName evidence="7">Arylsulfatase</fullName>
    </submittedName>
</protein>
<keyword evidence="5" id="KW-1133">Transmembrane helix</keyword>
<evidence type="ECO:0000259" key="6">
    <source>
        <dbReference type="Pfam" id="PF00884"/>
    </source>
</evidence>
<keyword evidence="8" id="KW-1185">Reference proteome</keyword>
<dbReference type="PROSITE" id="PS00523">
    <property type="entry name" value="SULFATASE_1"/>
    <property type="match status" value="1"/>
</dbReference>
<keyword evidence="5" id="KW-0472">Membrane</keyword>
<dbReference type="EMBL" id="CAAHFH010000001">
    <property type="protein sequence ID" value="VGO18555.1"/>
    <property type="molecule type" value="Genomic_DNA"/>
</dbReference>
<dbReference type="Proteomes" id="UP000346198">
    <property type="component" value="Unassembled WGS sequence"/>
</dbReference>
<dbReference type="PROSITE" id="PS00149">
    <property type="entry name" value="SULFATASE_2"/>
    <property type="match status" value="1"/>
</dbReference>
<proteinExistence type="inferred from homology"/>
<dbReference type="PANTHER" id="PTHR43108:SF6">
    <property type="entry name" value="N-SULPHOGLUCOSAMINE SULPHOHYDROLASE"/>
    <property type="match status" value="1"/>
</dbReference>
<dbReference type="GO" id="GO:0016787">
    <property type="term" value="F:hydrolase activity"/>
    <property type="evidence" value="ECO:0007669"/>
    <property type="project" value="UniProtKB-KW"/>
</dbReference>
<evidence type="ECO:0000256" key="2">
    <source>
        <dbReference type="ARBA" id="ARBA00022729"/>
    </source>
</evidence>
<accession>A0A6C2UEH3</accession>
<dbReference type="AlphaFoldDB" id="A0A6C2UEH3"/>
<organism evidence="7 8">
    <name type="scientific">Pontiella sulfatireligans</name>
    <dbReference type="NCBI Taxonomy" id="2750658"/>
    <lineage>
        <taxon>Bacteria</taxon>
        <taxon>Pseudomonadati</taxon>
        <taxon>Kiritimatiellota</taxon>
        <taxon>Kiritimatiellia</taxon>
        <taxon>Kiritimatiellales</taxon>
        <taxon>Pontiellaceae</taxon>
        <taxon>Pontiella</taxon>
    </lineage>
</organism>
<keyword evidence="4" id="KW-0325">Glycoprotein</keyword>
<dbReference type="InterPro" id="IPR024607">
    <property type="entry name" value="Sulfatase_CS"/>
</dbReference>
<feature type="domain" description="Sulfatase N-terminal" evidence="6">
    <location>
        <begin position="51"/>
        <end position="414"/>
    </location>
</feature>
<dbReference type="Gene3D" id="3.40.720.10">
    <property type="entry name" value="Alkaline Phosphatase, subunit A"/>
    <property type="match status" value="1"/>
</dbReference>
<dbReference type="Pfam" id="PF00884">
    <property type="entry name" value="Sulfatase"/>
    <property type="match status" value="1"/>
</dbReference>
<reference evidence="7 8" key="1">
    <citation type="submission" date="2019-04" db="EMBL/GenBank/DDBJ databases">
        <authorList>
            <person name="Van Vliet M D."/>
        </authorList>
    </citation>
    <scope>NUCLEOTIDE SEQUENCE [LARGE SCALE GENOMIC DNA]</scope>
    <source>
        <strain evidence="7 8">F21</strain>
    </source>
</reference>
<dbReference type="SUPFAM" id="SSF53649">
    <property type="entry name" value="Alkaline phosphatase-like"/>
    <property type="match status" value="1"/>
</dbReference>
<dbReference type="PANTHER" id="PTHR43108">
    <property type="entry name" value="N-ACETYLGLUCOSAMINE-6-SULFATASE FAMILY MEMBER"/>
    <property type="match status" value="1"/>
</dbReference>
<comment type="similarity">
    <text evidence="1">Belongs to the sulfatase family.</text>
</comment>
<evidence type="ECO:0000256" key="4">
    <source>
        <dbReference type="ARBA" id="ARBA00023180"/>
    </source>
</evidence>
<keyword evidence="5" id="KW-0812">Transmembrane</keyword>
<dbReference type="CDD" id="cd16031">
    <property type="entry name" value="G6S_like"/>
    <property type="match status" value="1"/>
</dbReference>
<keyword evidence="2" id="KW-0732">Signal</keyword>
<sequence length="573" mass="64643">MTNVRGIRFVVPPLGGLVYRSLRRSRLKAGLRTFSILLFALFGAHAGQEKPNILFVMADDHTSQAVGAYGGRLAALNPCPTVDSLAAEGMVMENAFCQNSICTPSRASILTGQSSAVNGCIDLGGKLPAERQYLAHEMKKAGYETAVVGKWHLHTNPDAFDYYKVLIGHGGGQGLYFDPEFGESIAKGEKKVKMSGHSSDCIADSALTWFKEKRDPNKPFFLKLHFKAPHGMFEYAPRYESYLADVTIPEPANMRDRKNHGSLGTLGEKGELASVIGASIGRRHKRKNYTDADGRGAWQKSLDQSKSDEEIMGDAYQYYLKAYLRCVKGVDDNLKRVIDYLKAEGLYENTVIIYTGDQGFYLGEHDYQDKRWPYEESMRMPFIVRYPKSVKVGRSDAIVENIDYAPTMLDFAGVETPEYMHGKSFRSILETGQEPASWKQAAYYHYWMHMKQLMVPGCIAIRTKEYKLIQYYGCLPDESEAQTPPAWELYDLRNDPTEDNNVYDNPEYASVIEKLKAALKTRRAELGEDDPKFACNKVIDEFWDYGPEEHARAVEISNSFGKKKGKKAERKRP</sequence>
<evidence type="ECO:0000313" key="8">
    <source>
        <dbReference type="Proteomes" id="UP000346198"/>
    </source>
</evidence>
<keyword evidence="3" id="KW-0378">Hydrolase</keyword>
<evidence type="ECO:0000313" key="7">
    <source>
        <dbReference type="EMBL" id="VGO18555.1"/>
    </source>
</evidence>
<evidence type="ECO:0000256" key="5">
    <source>
        <dbReference type="SAM" id="Phobius"/>
    </source>
</evidence>